<reference evidence="13" key="2">
    <citation type="submission" date="2025-08" db="UniProtKB">
        <authorList>
            <consortium name="Ensembl"/>
        </authorList>
    </citation>
    <scope>IDENTIFICATION</scope>
</reference>
<keyword evidence="14" id="KW-1185">Reference proteome</keyword>
<dbReference type="Pfam" id="PF07686">
    <property type="entry name" value="V-set"/>
    <property type="match status" value="1"/>
</dbReference>
<evidence type="ECO:0000256" key="3">
    <source>
        <dbReference type="ARBA" id="ARBA00022692"/>
    </source>
</evidence>
<keyword evidence="4 11" id="KW-0732">Signal</keyword>
<dbReference type="SMART" id="SM00406">
    <property type="entry name" value="IGv"/>
    <property type="match status" value="1"/>
</dbReference>
<keyword evidence="2" id="KW-1003">Cell membrane</keyword>
<dbReference type="InterPro" id="IPR013106">
    <property type="entry name" value="Ig_V-set"/>
</dbReference>
<dbReference type="GO" id="GO:0031295">
    <property type="term" value="P:T cell costimulation"/>
    <property type="evidence" value="ECO:0007669"/>
    <property type="project" value="TreeGrafter"/>
</dbReference>
<dbReference type="EMBL" id="AYCK01016255">
    <property type="status" value="NOT_ANNOTATED_CDS"/>
    <property type="molecule type" value="Genomic_DNA"/>
</dbReference>
<dbReference type="InterPro" id="IPR051713">
    <property type="entry name" value="T-cell_Activation_Regulation"/>
</dbReference>
<dbReference type="GO" id="GO:0042102">
    <property type="term" value="P:positive regulation of T cell proliferation"/>
    <property type="evidence" value="ECO:0007669"/>
    <property type="project" value="TreeGrafter"/>
</dbReference>
<dbReference type="GO" id="GO:0009897">
    <property type="term" value="C:external side of plasma membrane"/>
    <property type="evidence" value="ECO:0007669"/>
    <property type="project" value="TreeGrafter"/>
</dbReference>
<evidence type="ECO:0000256" key="5">
    <source>
        <dbReference type="ARBA" id="ARBA00022989"/>
    </source>
</evidence>
<feature type="signal peptide" evidence="11">
    <location>
        <begin position="1"/>
        <end position="18"/>
    </location>
</feature>
<evidence type="ECO:0000313" key="13">
    <source>
        <dbReference type="Ensembl" id="ENSPFOP00000029162.1"/>
    </source>
</evidence>
<dbReference type="GO" id="GO:0071222">
    <property type="term" value="P:cellular response to lipopolysaccharide"/>
    <property type="evidence" value="ECO:0007669"/>
    <property type="project" value="TreeGrafter"/>
</dbReference>
<dbReference type="SUPFAM" id="SSF48726">
    <property type="entry name" value="Immunoglobulin"/>
    <property type="match status" value="1"/>
</dbReference>
<dbReference type="PROSITE" id="PS50835">
    <property type="entry name" value="IG_LIKE"/>
    <property type="match status" value="1"/>
</dbReference>
<sequence>MWSLDIALILIQYSFVSSPTGPITITVKAEPGQKVTLPCEDPDQRKILFAEWKRTDLGSKYVLLYRDNGIATDGQHPSYKDRVELIVYQLTFGDASLILKNVTITDSGTYECRVLIENSGIKVISTANLDVLPPG</sequence>
<protein>
    <recommendedName>
        <fullName evidence="12">Ig-like domain-containing protein</fullName>
    </recommendedName>
</protein>
<dbReference type="InterPro" id="IPR003599">
    <property type="entry name" value="Ig_sub"/>
</dbReference>
<comment type="subcellular location">
    <subcellularLocation>
        <location evidence="1">Cell membrane</location>
        <topology evidence="1">Single-pass type I membrane protein</topology>
    </subcellularLocation>
</comment>
<keyword evidence="5" id="KW-1133">Transmembrane helix</keyword>
<dbReference type="Ensembl" id="ENSPFOT00000021821.1">
    <property type="protein sequence ID" value="ENSPFOP00000029162.1"/>
    <property type="gene ID" value="ENSPFOG00000022397.1"/>
</dbReference>
<evidence type="ECO:0000259" key="12">
    <source>
        <dbReference type="PROSITE" id="PS50835"/>
    </source>
</evidence>
<keyword evidence="3" id="KW-0812">Transmembrane</keyword>
<organism evidence="13 14">
    <name type="scientific">Poecilia formosa</name>
    <name type="common">Amazon molly</name>
    <name type="synonym">Limia formosa</name>
    <dbReference type="NCBI Taxonomy" id="48698"/>
    <lineage>
        <taxon>Eukaryota</taxon>
        <taxon>Metazoa</taxon>
        <taxon>Chordata</taxon>
        <taxon>Craniata</taxon>
        <taxon>Vertebrata</taxon>
        <taxon>Euteleostomi</taxon>
        <taxon>Actinopterygii</taxon>
        <taxon>Neopterygii</taxon>
        <taxon>Teleostei</taxon>
        <taxon>Neoteleostei</taxon>
        <taxon>Acanthomorphata</taxon>
        <taxon>Ovalentaria</taxon>
        <taxon>Atherinomorphae</taxon>
        <taxon>Cyprinodontiformes</taxon>
        <taxon>Poeciliidae</taxon>
        <taxon>Poeciliinae</taxon>
        <taxon>Poecilia</taxon>
    </lineage>
</organism>
<dbReference type="SMART" id="SM00409">
    <property type="entry name" value="IG"/>
    <property type="match status" value="1"/>
</dbReference>
<dbReference type="Gene3D" id="2.60.40.10">
    <property type="entry name" value="Immunoglobulins"/>
    <property type="match status" value="1"/>
</dbReference>
<dbReference type="GO" id="GO:0006955">
    <property type="term" value="P:immune response"/>
    <property type="evidence" value="ECO:0007669"/>
    <property type="project" value="TreeGrafter"/>
</dbReference>
<evidence type="ECO:0000256" key="1">
    <source>
        <dbReference type="ARBA" id="ARBA00004251"/>
    </source>
</evidence>
<dbReference type="PANTHER" id="PTHR25466:SF9">
    <property type="entry name" value="FIBRONECTIN TYPE-III DOMAIN-CONTAINING PROTEIN"/>
    <property type="match status" value="1"/>
</dbReference>
<name>A0A096MCM1_POEFO</name>
<dbReference type="PANTHER" id="PTHR25466">
    <property type="entry name" value="T-LYMPHOCYTE ACTIVATION ANTIGEN"/>
    <property type="match status" value="1"/>
</dbReference>
<dbReference type="GO" id="GO:0007166">
    <property type="term" value="P:cell surface receptor signaling pathway"/>
    <property type="evidence" value="ECO:0007669"/>
    <property type="project" value="TreeGrafter"/>
</dbReference>
<evidence type="ECO:0000256" key="9">
    <source>
        <dbReference type="ARBA" id="ARBA00023180"/>
    </source>
</evidence>
<evidence type="ECO:0000256" key="10">
    <source>
        <dbReference type="ARBA" id="ARBA00023319"/>
    </source>
</evidence>
<reference evidence="14" key="1">
    <citation type="submission" date="2013-10" db="EMBL/GenBank/DDBJ databases">
        <authorList>
            <person name="Schartl M."/>
            <person name="Warren W."/>
        </authorList>
    </citation>
    <scope>NUCLEOTIDE SEQUENCE [LARGE SCALE GENOMIC DNA]</scope>
    <source>
        <strain evidence="14">female</strain>
    </source>
</reference>
<keyword evidence="10" id="KW-0393">Immunoglobulin domain</keyword>
<keyword evidence="8" id="KW-0675">Receptor</keyword>
<feature type="chain" id="PRO_5046296356" description="Ig-like domain-containing protein" evidence="11">
    <location>
        <begin position="19"/>
        <end position="135"/>
    </location>
</feature>
<evidence type="ECO:0000256" key="4">
    <source>
        <dbReference type="ARBA" id="ARBA00022729"/>
    </source>
</evidence>
<dbReference type="EMBL" id="AYCK01016254">
    <property type="status" value="NOT_ANNOTATED_CDS"/>
    <property type="molecule type" value="Genomic_DNA"/>
</dbReference>
<dbReference type="InterPro" id="IPR007110">
    <property type="entry name" value="Ig-like_dom"/>
</dbReference>
<evidence type="ECO:0000256" key="6">
    <source>
        <dbReference type="ARBA" id="ARBA00023136"/>
    </source>
</evidence>
<dbReference type="AlphaFoldDB" id="A0A096MCM1"/>
<dbReference type="InterPro" id="IPR013783">
    <property type="entry name" value="Ig-like_fold"/>
</dbReference>
<proteinExistence type="predicted"/>
<dbReference type="GeneTree" id="ENSGT00940000166465"/>
<feature type="domain" description="Ig-like" evidence="12">
    <location>
        <begin position="22"/>
        <end position="128"/>
    </location>
</feature>
<keyword evidence="7" id="KW-1015">Disulfide bond</keyword>
<dbReference type="Proteomes" id="UP000028760">
    <property type="component" value="Unassembled WGS sequence"/>
</dbReference>
<evidence type="ECO:0000256" key="8">
    <source>
        <dbReference type="ARBA" id="ARBA00023170"/>
    </source>
</evidence>
<evidence type="ECO:0000313" key="14">
    <source>
        <dbReference type="Proteomes" id="UP000028760"/>
    </source>
</evidence>
<evidence type="ECO:0000256" key="7">
    <source>
        <dbReference type="ARBA" id="ARBA00023157"/>
    </source>
</evidence>
<evidence type="ECO:0000256" key="11">
    <source>
        <dbReference type="SAM" id="SignalP"/>
    </source>
</evidence>
<accession>A0A096MCM1</accession>
<evidence type="ECO:0000256" key="2">
    <source>
        <dbReference type="ARBA" id="ARBA00022475"/>
    </source>
</evidence>
<dbReference type="GO" id="GO:0042130">
    <property type="term" value="P:negative regulation of T cell proliferation"/>
    <property type="evidence" value="ECO:0007669"/>
    <property type="project" value="TreeGrafter"/>
</dbReference>
<dbReference type="OMA" id="CEDLHIG"/>
<keyword evidence="6" id="KW-0472">Membrane</keyword>
<reference evidence="13" key="3">
    <citation type="submission" date="2025-09" db="UniProtKB">
        <authorList>
            <consortium name="Ensembl"/>
        </authorList>
    </citation>
    <scope>IDENTIFICATION</scope>
</reference>
<dbReference type="InterPro" id="IPR036179">
    <property type="entry name" value="Ig-like_dom_sf"/>
</dbReference>
<keyword evidence="9" id="KW-0325">Glycoprotein</keyword>